<feature type="compositionally biased region" description="Gly residues" evidence="7">
    <location>
        <begin position="1307"/>
        <end position="1333"/>
    </location>
</feature>
<feature type="region of interest" description="Disordered" evidence="7">
    <location>
        <begin position="1298"/>
        <end position="1357"/>
    </location>
</feature>
<feature type="domain" description="PLD phosphodiesterase" evidence="8">
    <location>
        <begin position="1144"/>
        <end position="1171"/>
    </location>
</feature>
<evidence type="ECO:0000256" key="1">
    <source>
        <dbReference type="ARBA" id="ARBA00000798"/>
    </source>
</evidence>
<gene>
    <name evidence="9" type="ORF">TeGR_g6536</name>
</gene>
<evidence type="ECO:0000256" key="3">
    <source>
        <dbReference type="ARBA" id="ARBA00022737"/>
    </source>
</evidence>
<evidence type="ECO:0000256" key="2">
    <source>
        <dbReference type="ARBA" id="ARBA00012027"/>
    </source>
</evidence>
<dbReference type="EC" id="3.1.4.4" evidence="2"/>
<feature type="compositionally biased region" description="Basic and acidic residues" evidence="7">
    <location>
        <begin position="155"/>
        <end position="165"/>
    </location>
</feature>
<evidence type="ECO:0000256" key="6">
    <source>
        <dbReference type="ARBA" id="ARBA00023098"/>
    </source>
</evidence>
<feature type="region of interest" description="Disordered" evidence="7">
    <location>
        <begin position="911"/>
        <end position="937"/>
    </location>
</feature>
<sequence length="1469" mass="162989">MATDFFKTFTNAVGYKPETYFLAAPPTIEVVSTTVSNAIPRPIIVHTIKLTHKVPGEKTAHEWYITVQRNQMRELYKKLKSWEIVTKSVRAYQSYKSHYQKEQEKWKAKRQAKSGADSGPVDVVLGASDGVELALPKKKGPRAGAGGGVWKKKPKPGEAEARKTVNFDQPPPPPPRFQDSPMDSSQNPIQREASPAGSPAPPRPTLTPSGEKPLMGQSISFTDSEKGALDDEEEGDSDDDMDDMMGEGTTNFAVSDEVAAANRRLKRYQLLFISPQFYRVDEKSLAKQREIIQNYMADALMHPRNRMCPEFLALLEVSAVSFLPGSGPSLMEGFVKIRCSADTSDRALRKRENRACCGRKGGFHCLCCVCFCFRKRLTVYKKIKCWAVLKPGSFSLYKTRSDVLPMDCIMFQPSTVVADQLGSTGSMNGALIVDTAWMAELKFDNKMSQNVWATAVKGAIANCPYVSRSRFQYESTSTNSMLADEFGSHTCQAQWFVNGKAYFSHLHDAIGKAKSSILISGWFLSPDTYLKRPICDYPESRLDMLIEKACQRGVRVYIMVFHEPVVLAHNTAYCRDRFQNLDHKGNLFFQRHGDPNIPFYWSHHDKHITIDQELAFLGGIDVTFGRYEDSHYRLRDDNVDVEKQLFPGADYGNPRIGDVNYVDKPLIDNDLHDRSYVPRMPWRDIHSCVRGTVALDVGWHFIQRWNYTRFANKARKEVPAILPSGLGSLALSWLDRADTFDQPSSDEVSVEMNMRSSLVGIPKVRSAGNQAASPWGLHAKTTEQKPVKEGRGRRTSVGDLGSRVKNFMRRGGDDGEEEDADAQVVNPYDPTQFVPADKVDMPIVPEKEKTSRAKRFSILYAQEAGADLQAQSFRNAQKMPGVMENILSNQGRQSSGSVSERRPTVKPDFLSRTSKMRRATSSGIDTGFEFEGSPAPKTRRQSIADMIQEAPDEPIPETAPVLDEWSKGLSSDGSAPLANFDHDGNCTDFVQAKCQIVRSYARWSAGLSETEDGIHDAYKQLIEGSQHFIYIENQFFVSACGEKDTVVGNTIVNALFNRIVKAHSNGDKFRVLVAMPLMPGMNGGVKADGMSGIACVIHFQLRTISQGGNSLFERLRRHKIDPDYYVFFSGLRTHQEFEHSIETEMVYIHSKLMIVDDRKCIIGSANINDRSMMGYKDSEICMIVEDTLHVEGKMGGGAYKAGPFAKGLRLKTWGDNLGLDKDEYDTIEDPTSDETWELIKGQARNNTKYYEQAFPGLTPSNNYRSLAQLNKQGKMNQDMLEQDMKVRESLMSEVLARASPGPEAGKDGGGAADGGGGGGGRHWGTAGVGGWGSKGKKKDKRDSAGGGGGGEGDAKKKFEGAVLSDTLGVRITSREDSKKELRTKMARLSKAPSIKFDKNGNVVGVNDNSAAMNSHGKQSKMLGMPGSKEHATRKTLAKIKGIGCEFPLDFLCDDFGTLKTTLIPSEIFK</sequence>
<dbReference type="SMART" id="SM00155">
    <property type="entry name" value="PLDc"/>
    <property type="match status" value="2"/>
</dbReference>
<comment type="caution">
    <text evidence="9">The sequence shown here is derived from an EMBL/GenBank/DDBJ whole genome shotgun (WGS) entry which is preliminary data.</text>
</comment>
<evidence type="ECO:0000256" key="5">
    <source>
        <dbReference type="ARBA" id="ARBA00022963"/>
    </source>
</evidence>
<dbReference type="CDD" id="cd09141">
    <property type="entry name" value="PLDc_vPLD1_2_yPLD_like_2"/>
    <property type="match status" value="1"/>
</dbReference>
<evidence type="ECO:0000256" key="4">
    <source>
        <dbReference type="ARBA" id="ARBA00022801"/>
    </source>
</evidence>
<comment type="catalytic activity">
    <reaction evidence="1">
        <text>a 1,2-diacyl-sn-glycero-3-phosphocholine + H2O = a 1,2-diacyl-sn-glycero-3-phosphate + choline + H(+)</text>
        <dbReference type="Rhea" id="RHEA:14445"/>
        <dbReference type="ChEBI" id="CHEBI:15354"/>
        <dbReference type="ChEBI" id="CHEBI:15377"/>
        <dbReference type="ChEBI" id="CHEBI:15378"/>
        <dbReference type="ChEBI" id="CHEBI:57643"/>
        <dbReference type="ChEBI" id="CHEBI:58608"/>
        <dbReference type="EC" id="3.1.4.4"/>
    </reaction>
</comment>
<accession>A0ABQ6MWU6</accession>
<dbReference type="InterPro" id="IPR015679">
    <property type="entry name" value="PLipase_D_fam"/>
</dbReference>
<proteinExistence type="predicted"/>
<dbReference type="PANTHER" id="PTHR18896">
    <property type="entry name" value="PHOSPHOLIPASE D"/>
    <property type="match status" value="1"/>
</dbReference>
<evidence type="ECO:0000259" key="8">
    <source>
        <dbReference type="PROSITE" id="PS50035"/>
    </source>
</evidence>
<dbReference type="SUPFAM" id="SSF56024">
    <property type="entry name" value="Phospholipase D/nuclease"/>
    <property type="match status" value="2"/>
</dbReference>
<keyword evidence="4" id="KW-0378">Hydrolase</keyword>
<feature type="region of interest" description="Disordered" evidence="7">
    <location>
        <begin position="135"/>
        <end position="247"/>
    </location>
</feature>
<dbReference type="InterPro" id="IPR001736">
    <property type="entry name" value="PLipase_D/transphosphatidylase"/>
</dbReference>
<evidence type="ECO:0000256" key="7">
    <source>
        <dbReference type="SAM" id="MobiDB-lite"/>
    </source>
</evidence>
<reference evidence="9 10" key="1">
    <citation type="journal article" date="2023" name="Commun. Biol.">
        <title>Genome analysis of Parmales, the sister group of diatoms, reveals the evolutionary specialization of diatoms from phago-mixotrophs to photoautotrophs.</title>
        <authorList>
            <person name="Ban H."/>
            <person name="Sato S."/>
            <person name="Yoshikawa S."/>
            <person name="Yamada K."/>
            <person name="Nakamura Y."/>
            <person name="Ichinomiya M."/>
            <person name="Sato N."/>
            <person name="Blanc-Mathieu R."/>
            <person name="Endo H."/>
            <person name="Kuwata A."/>
            <person name="Ogata H."/>
        </authorList>
    </citation>
    <scope>NUCLEOTIDE SEQUENCE [LARGE SCALE GENOMIC DNA]</scope>
</reference>
<feature type="domain" description="PLD phosphodiesterase" evidence="8">
    <location>
        <begin position="599"/>
        <end position="626"/>
    </location>
</feature>
<dbReference type="Gene3D" id="3.30.870.10">
    <property type="entry name" value="Endonuclease Chain A"/>
    <property type="match status" value="2"/>
</dbReference>
<keyword evidence="6" id="KW-0443">Lipid metabolism</keyword>
<dbReference type="PROSITE" id="PS50035">
    <property type="entry name" value="PLD"/>
    <property type="match status" value="2"/>
</dbReference>
<evidence type="ECO:0000313" key="10">
    <source>
        <dbReference type="Proteomes" id="UP001165060"/>
    </source>
</evidence>
<dbReference type="EMBL" id="BRYB01000626">
    <property type="protein sequence ID" value="GMI34203.1"/>
    <property type="molecule type" value="Genomic_DNA"/>
</dbReference>
<protein>
    <recommendedName>
        <fullName evidence="2">phospholipase D</fullName>
        <ecNumber evidence="2">3.1.4.4</ecNumber>
    </recommendedName>
</protein>
<dbReference type="InterPro" id="IPR025202">
    <property type="entry name" value="PLD-like_dom"/>
</dbReference>
<dbReference type="PANTHER" id="PTHR18896:SF76">
    <property type="entry name" value="PHOSPHOLIPASE"/>
    <property type="match status" value="1"/>
</dbReference>
<organism evidence="9 10">
    <name type="scientific">Tetraparma gracilis</name>
    <dbReference type="NCBI Taxonomy" id="2962635"/>
    <lineage>
        <taxon>Eukaryota</taxon>
        <taxon>Sar</taxon>
        <taxon>Stramenopiles</taxon>
        <taxon>Ochrophyta</taxon>
        <taxon>Bolidophyceae</taxon>
        <taxon>Parmales</taxon>
        <taxon>Triparmaceae</taxon>
        <taxon>Tetraparma</taxon>
    </lineage>
</organism>
<keyword evidence="5" id="KW-0442">Lipid degradation</keyword>
<dbReference type="Proteomes" id="UP001165060">
    <property type="component" value="Unassembled WGS sequence"/>
</dbReference>
<keyword evidence="3" id="KW-0677">Repeat</keyword>
<name>A0ABQ6MWU6_9STRA</name>
<dbReference type="Pfam" id="PF13091">
    <property type="entry name" value="PLDc_2"/>
    <property type="match status" value="1"/>
</dbReference>
<evidence type="ECO:0000313" key="9">
    <source>
        <dbReference type="EMBL" id="GMI34203.1"/>
    </source>
</evidence>
<keyword evidence="10" id="KW-1185">Reference proteome</keyword>
<feature type="compositionally biased region" description="Acidic residues" evidence="7">
    <location>
        <begin position="230"/>
        <end position="245"/>
    </location>
</feature>